<gene>
    <name evidence="7" type="ORF">DT23_04620</name>
</gene>
<comment type="caution">
    <text evidence="7">The sequence shown here is derived from an EMBL/GenBank/DDBJ whole genome shotgun (WGS) entry which is preliminary data.</text>
</comment>
<dbReference type="Proteomes" id="UP000027471">
    <property type="component" value="Unassembled WGS sequence"/>
</dbReference>
<dbReference type="OrthoDB" id="9769739at2"/>
<keyword evidence="3 5" id="KW-1133">Transmembrane helix</keyword>
<keyword evidence="8" id="KW-1185">Reference proteome</keyword>
<feature type="transmembrane region" description="Helical" evidence="5">
    <location>
        <begin position="49"/>
        <end position="66"/>
    </location>
</feature>
<evidence type="ECO:0000256" key="3">
    <source>
        <dbReference type="ARBA" id="ARBA00022989"/>
    </source>
</evidence>
<dbReference type="EMBL" id="AUNB01000029">
    <property type="protein sequence ID" value="KEO59368.1"/>
    <property type="molecule type" value="Genomic_DNA"/>
</dbReference>
<feature type="transmembrane region" description="Helical" evidence="5">
    <location>
        <begin position="342"/>
        <end position="362"/>
    </location>
</feature>
<organism evidence="7 8">
    <name type="scientific">Thioclava indica</name>
    <dbReference type="NCBI Taxonomy" id="1353528"/>
    <lineage>
        <taxon>Bacteria</taxon>
        <taxon>Pseudomonadati</taxon>
        <taxon>Pseudomonadota</taxon>
        <taxon>Alphaproteobacteria</taxon>
        <taxon>Rhodobacterales</taxon>
        <taxon>Paracoccaceae</taxon>
        <taxon>Thioclava</taxon>
    </lineage>
</organism>
<proteinExistence type="predicted"/>
<dbReference type="PROSITE" id="PS01130">
    <property type="entry name" value="SLC26A"/>
    <property type="match status" value="1"/>
</dbReference>
<feature type="transmembrane region" description="Helical" evidence="5">
    <location>
        <begin position="99"/>
        <end position="120"/>
    </location>
</feature>
<keyword evidence="4 5" id="KW-0472">Membrane</keyword>
<evidence type="ECO:0000313" key="7">
    <source>
        <dbReference type="EMBL" id="KEO59368.1"/>
    </source>
</evidence>
<feature type="transmembrane region" description="Helical" evidence="5">
    <location>
        <begin position="170"/>
        <end position="194"/>
    </location>
</feature>
<keyword evidence="2 5" id="KW-0812">Transmembrane</keyword>
<dbReference type="Gene3D" id="3.30.750.24">
    <property type="entry name" value="STAS domain"/>
    <property type="match status" value="1"/>
</dbReference>
<evidence type="ECO:0000256" key="4">
    <source>
        <dbReference type="ARBA" id="ARBA00023136"/>
    </source>
</evidence>
<evidence type="ECO:0000259" key="6">
    <source>
        <dbReference type="PROSITE" id="PS50801"/>
    </source>
</evidence>
<dbReference type="SUPFAM" id="SSF52091">
    <property type="entry name" value="SpoIIaa-like"/>
    <property type="match status" value="1"/>
</dbReference>
<comment type="subcellular location">
    <subcellularLocation>
        <location evidence="1">Membrane</location>
        <topology evidence="1">Multi-pass membrane protein</topology>
    </subcellularLocation>
</comment>
<dbReference type="RefSeq" id="WP_038131070.1">
    <property type="nucleotide sequence ID" value="NZ_AUNB01000029.1"/>
</dbReference>
<dbReference type="Pfam" id="PF00916">
    <property type="entry name" value="Sulfate_transp"/>
    <property type="match status" value="1"/>
</dbReference>
<dbReference type="InterPro" id="IPR001902">
    <property type="entry name" value="SLC26A/SulP_fam"/>
</dbReference>
<evidence type="ECO:0000313" key="8">
    <source>
        <dbReference type="Proteomes" id="UP000027471"/>
    </source>
</evidence>
<feature type="transmembrane region" description="Helical" evidence="5">
    <location>
        <begin position="20"/>
        <end position="43"/>
    </location>
</feature>
<dbReference type="InterPro" id="IPR011547">
    <property type="entry name" value="SLC26A/SulP_dom"/>
</dbReference>
<accession>A0A074JUQ4</accession>
<feature type="transmembrane region" description="Helical" evidence="5">
    <location>
        <begin position="304"/>
        <end position="322"/>
    </location>
</feature>
<dbReference type="CDD" id="cd07042">
    <property type="entry name" value="STAS_SulP_like_sulfate_transporter"/>
    <property type="match status" value="1"/>
</dbReference>
<dbReference type="PROSITE" id="PS50801">
    <property type="entry name" value="STAS"/>
    <property type="match status" value="1"/>
</dbReference>
<dbReference type="STRING" id="1353528.DT23_04620"/>
<evidence type="ECO:0000256" key="1">
    <source>
        <dbReference type="ARBA" id="ARBA00004141"/>
    </source>
</evidence>
<dbReference type="eggNOG" id="COG0659">
    <property type="taxonomic scope" value="Bacteria"/>
</dbReference>
<dbReference type="Pfam" id="PF01740">
    <property type="entry name" value="STAS"/>
    <property type="match status" value="1"/>
</dbReference>
<evidence type="ECO:0000256" key="2">
    <source>
        <dbReference type="ARBA" id="ARBA00022692"/>
    </source>
</evidence>
<feature type="transmembrane region" description="Helical" evidence="5">
    <location>
        <begin position="369"/>
        <end position="386"/>
    </location>
</feature>
<dbReference type="AlphaFoldDB" id="A0A074JUQ4"/>
<dbReference type="GO" id="GO:0016020">
    <property type="term" value="C:membrane"/>
    <property type="evidence" value="ECO:0007669"/>
    <property type="project" value="UniProtKB-SubCell"/>
</dbReference>
<sequence>MLKRYFPILTWGRTYDRPTFEADLVAAVIVTIMLIPQSLAYSLLAGMPAQYGLYASVLPLLIYAVLGTSRPLAVGPVAVISLMTAAAVSKVAVQGTADYITAAVALAFLSGVMLVVMGLLRMGFVTAFLSHPVLSGFTSAVGILIAAGQVKHFFGVKADSGGLYEILSSLWAHLAQTNVATVLISILSLGFLFWARRGMKPRLRRAGVSPRIADILTRASPVFAVAVTIALTWIFGLEGRGVAVVGTVPLGFPVPTLPSFDPALWQELFVPALLIAIIGYVETISVAQTLAAKKRQRIDPDQEFIALGGASIGSAISGSFPITGGFARSVVSYEAGATTPAAGAYTAIGVAIATFTLTPALYYLPRATLAATIFVSVLTLVDFAALKRTFSYAPREGIAMVLTILVTLLRGVEDGIAFGVVLSIALHLWSSSRPHVAELGQVPGTEHFRNVERHRVISPPGVLSLRIDESLWFPNARFVEEMIYDRIATDQSIKHVVLNCPAVNHIDSSALEALEEVNDQLKDAGVRLHLSEVKGPVMDALTRSDLLTHLGGQIYLTHHDALAALAPNLTRQTASQGRCETHR</sequence>
<reference evidence="7 8" key="1">
    <citation type="journal article" date="2015" name="Antonie Van Leeuwenhoek">
        <title>Thioclava indica sp. nov., isolated from surface seawater of the Indian Ocean.</title>
        <authorList>
            <person name="Liu Y."/>
            <person name="Lai Q."/>
            <person name="Du J."/>
            <person name="Xu H."/>
            <person name="Jiang L."/>
            <person name="Shao Z."/>
        </authorList>
    </citation>
    <scope>NUCLEOTIDE SEQUENCE [LARGE SCALE GENOMIC DNA]</scope>
    <source>
        <strain evidence="7 8">DT23-4</strain>
    </source>
</reference>
<feature type="domain" description="STAS" evidence="6">
    <location>
        <begin position="452"/>
        <end position="565"/>
    </location>
</feature>
<feature type="transmembrane region" description="Helical" evidence="5">
    <location>
        <begin position="215"/>
        <end position="235"/>
    </location>
</feature>
<evidence type="ECO:0000256" key="5">
    <source>
        <dbReference type="SAM" id="Phobius"/>
    </source>
</evidence>
<dbReference type="InterPro" id="IPR018045">
    <property type="entry name" value="S04_transporter_CS"/>
</dbReference>
<dbReference type="InterPro" id="IPR002645">
    <property type="entry name" value="STAS_dom"/>
</dbReference>
<dbReference type="GO" id="GO:0008271">
    <property type="term" value="F:secondary active sulfate transmembrane transporter activity"/>
    <property type="evidence" value="ECO:0007669"/>
    <property type="project" value="InterPro"/>
</dbReference>
<name>A0A074JUQ4_9RHOB</name>
<dbReference type="InterPro" id="IPR036513">
    <property type="entry name" value="STAS_dom_sf"/>
</dbReference>
<protein>
    <recommendedName>
        <fullName evidence="6">STAS domain-containing protein</fullName>
    </recommendedName>
</protein>
<feature type="transmembrane region" description="Helical" evidence="5">
    <location>
        <begin position="132"/>
        <end position="150"/>
    </location>
</feature>
<feature type="transmembrane region" description="Helical" evidence="5">
    <location>
        <begin position="73"/>
        <end position="93"/>
    </location>
</feature>
<dbReference type="PANTHER" id="PTHR11814">
    <property type="entry name" value="SULFATE TRANSPORTER"/>
    <property type="match status" value="1"/>
</dbReference>
<dbReference type="NCBIfam" id="TIGR00815">
    <property type="entry name" value="sulP"/>
    <property type="match status" value="1"/>
</dbReference>
<feature type="transmembrane region" description="Helical" evidence="5">
    <location>
        <begin position="268"/>
        <end position="292"/>
    </location>
</feature>